<dbReference type="Gene3D" id="3.40.50.720">
    <property type="entry name" value="NAD(P)-binding Rossmann-like Domain"/>
    <property type="match status" value="1"/>
</dbReference>
<dbReference type="InterPro" id="IPR036291">
    <property type="entry name" value="NAD(P)-bd_dom_sf"/>
</dbReference>
<keyword evidence="3" id="KW-1185">Reference proteome</keyword>
<dbReference type="EMBL" id="JACDXX010000001">
    <property type="protein sequence ID" value="MCB5408441.1"/>
    <property type="molecule type" value="Genomic_DNA"/>
</dbReference>
<dbReference type="InterPro" id="IPR000683">
    <property type="entry name" value="Gfo/Idh/MocA-like_OxRdtase_N"/>
</dbReference>
<dbReference type="Proteomes" id="UP001198571">
    <property type="component" value="Unassembled WGS sequence"/>
</dbReference>
<dbReference type="SUPFAM" id="SSF51735">
    <property type="entry name" value="NAD(P)-binding Rossmann-fold domains"/>
    <property type="match status" value="1"/>
</dbReference>
<organism evidence="2 3">
    <name type="scientific">Pseudogemmobacter faecipullorum</name>
    <dbReference type="NCBI Taxonomy" id="2755041"/>
    <lineage>
        <taxon>Bacteria</taxon>
        <taxon>Pseudomonadati</taxon>
        <taxon>Pseudomonadota</taxon>
        <taxon>Alphaproteobacteria</taxon>
        <taxon>Rhodobacterales</taxon>
        <taxon>Paracoccaceae</taxon>
        <taxon>Pseudogemmobacter</taxon>
    </lineage>
</organism>
<dbReference type="Pfam" id="PF01408">
    <property type="entry name" value="GFO_IDH_MocA"/>
    <property type="match status" value="1"/>
</dbReference>
<sequence length="335" mass="35690">MKDSVRSALPERILLIGAGQMAIDYSKVLKSLNVEPVVLGRGAESAARFEAATGLKAGSGPLPDQLAALQAQGTGALPDQAIVAVNARNLAAVSAMLPGHGIRRVLIEKPAALDLREMADLLQAMRSAGARAWVAYNRRFLASVAAADRIIAADGGALSVFFNFSEPAHRIAALGKPARELTTWFYGNSTHVVDLALYFAGLPASLHSAVAGGSVIDPQAGIFTGHGISRSGCHLAWHANWIGPGRWGVEVVTRAHRLIFQPLEKLRLQSHASFAETEVALEDHEDQAFKPGLLAQTRAFLSRPQDPRLLPLEDHAAVMQALEAMRSGQSWSAAK</sequence>
<dbReference type="Gene3D" id="3.30.360.10">
    <property type="entry name" value="Dihydrodipicolinate Reductase, domain 2"/>
    <property type="match status" value="1"/>
</dbReference>
<accession>A0ABS8CGB8</accession>
<dbReference type="RefSeq" id="WP_226933315.1">
    <property type="nucleotide sequence ID" value="NZ_JACDXX010000001.1"/>
</dbReference>
<evidence type="ECO:0000313" key="2">
    <source>
        <dbReference type="EMBL" id="MCB5408441.1"/>
    </source>
</evidence>
<name>A0ABS8CGB8_9RHOB</name>
<gene>
    <name evidence="2" type="ORF">H0485_00280</name>
</gene>
<proteinExistence type="predicted"/>
<protein>
    <submittedName>
        <fullName evidence="2">Gfo/Idh/MocA family oxidoreductase</fullName>
    </submittedName>
</protein>
<feature type="domain" description="Gfo/Idh/MocA-like oxidoreductase N-terminal" evidence="1">
    <location>
        <begin position="12"/>
        <end position="136"/>
    </location>
</feature>
<reference evidence="2 3" key="1">
    <citation type="submission" date="2020-07" db="EMBL/GenBank/DDBJ databases">
        <title>Pseudogemmobacter sp. nov., isolated from poultry manure in Taiwan.</title>
        <authorList>
            <person name="Lin S.-Y."/>
            <person name="Tang Y.-S."/>
            <person name="Young C.-C."/>
        </authorList>
    </citation>
    <scope>NUCLEOTIDE SEQUENCE [LARGE SCALE GENOMIC DNA]</scope>
    <source>
        <strain evidence="2 3">CC-YST710</strain>
    </source>
</reference>
<evidence type="ECO:0000313" key="3">
    <source>
        <dbReference type="Proteomes" id="UP001198571"/>
    </source>
</evidence>
<comment type="caution">
    <text evidence="2">The sequence shown here is derived from an EMBL/GenBank/DDBJ whole genome shotgun (WGS) entry which is preliminary data.</text>
</comment>
<evidence type="ECO:0000259" key="1">
    <source>
        <dbReference type="Pfam" id="PF01408"/>
    </source>
</evidence>